<name>A0ABU9RQG1_9BURK</name>
<keyword evidence="3" id="KW-0949">S-adenosyl-L-methionine</keyword>
<dbReference type="RefSeq" id="WP_342947272.1">
    <property type="nucleotide sequence ID" value="NZ_JAYMRV010000004.1"/>
</dbReference>
<reference evidence="6 7" key="1">
    <citation type="submission" date="2024-01" db="EMBL/GenBank/DDBJ databases">
        <title>The diversity of rhizobia nodulating Mimosa spp. in eleven states of Brazil covering several biomes is determined by host plant, location, and edaphic factors.</title>
        <authorList>
            <person name="Rouws L."/>
            <person name="Barauna A."/>
            <person name="Beukes C."/>
            <person name="De Faria S.M."/>
            <person name="Gross E."/>
            <person name="Dos Reis Junior F.B."/>
            <person name="Simon M."/>
            <person name="Maluk M."/>
            <person name="Odee D.W."/>
            <person name="Kenicer G."/>
            <person name="Young J.P.W."/>
            <person name="Reis V.M."/>
            <person name="Zilli J."/>
            <person name="James E.K."/>
        </authorList>
    </citation>
    <scope>NUCLEOTIDE SEQUENCE [LARGE SCALE GENOMIC DNA]</scope>
    <source>
        <strain evidence="6 7">JPY167</strain>
    </source>
</reference>
<dbReference type="PANTHER" id="PTHR43712">
    <property type="entry name" value="PUTATIVE (AFU_ORTHOLOGUE AFUA_4G14580)-RELATED"/>
    <property type="match status" value="1"/>
</dbReference>
<dbReference type="SUPFAM" id="SSF53335">
    <property type="entry name" value="S-adenosyl-L-methionine-dependent methyltransferases"/>
    <property type="match status" value="1"/>
</dbReference>
<evidence type="ECO:0000259" key="4">
    <source>
        <dbReference type="Pfam" id="PF00891"/>
    </source>
</evidence>
<accession>A0ABU9RQG1</accession>
<dbReference type="CDD" id="cd02440">
    <property type="entry name" value="AdoMet_MTases"/>
    <property type="match status" value="1"/>
</dbReference>
<dbReference type="Gene3D" id="1.10.10.10">
    <property type="entry name" value="Winged helix-like DNA-binding domain superfamily/Winged helix DNA-binding domain"/>
    <property type="match status" value="1"/>
</dbReference>
<organism evidence="6 7">
    <name type="scientific">Paraburkholderia ferrariae</name>
    <dbReference type="NCBI Taxonomy" id="386056"/>
    <lineage>
        <taxon>Bacteria</taxon>
        <taxon>Pseudomonadati</taxon>
        <taxon>Pseudomonadota</taxon>
        <taxon>Betaproteobacteria</taxon>
        <taxon>Burkholderiales</taxon>
        <taxon>Burkholderiaceae</taxon>
        <taxon>Paraburkholderia</taxon>
    </lineage>
</organism>
<evidence type="ECO:0000259" key="5">
    <source>
        <dbReference type="Pfam" id="PF08100"/>
    </source>
</evidence>
<dbReference type="GO" id="GO:0008168">
    <property type="term" value="F:methyltransferase activity"/>
    <property type="evidence" value="ECO:0007669"/>
    <property type="project" value="UniProtKB-KW"/>
</dbReference>
<keyword evidence="1 6" id="KW-0489">Methyltransferase</keyword>
<dbReference type="PANTHER" id="PTHR43712:SF2">
    <property type="entry name" value="O-METHYLTRANSFERASE CICE"/>
    <property type="match status" value="1"/>
</dbReference>
<dbReference type="Proteomes" id="UP001489897">
    <property type="component" value="Unassembled WGS sequence"/>
</dbReference>
<evidence type="ECO:0000256" key="3">
    <source>
        <dbReference type="ARBA" id="ARBA00022691"/>
    </source>
</evidence>
<dbReference type="InterPro" id="IPR001077">
    <property type="entry name" value="COMT_C"/>
</dbReference>
<comment type="caution">
    <text evidence="6">The sequence shown here is derived from an EMBL/GenBank/DDBJ whole genome shotgun (WGS) entry which is preliminary data.</text>
</comment>
<evidence type="ECO:0000256" key="1">
    <source>
        <dbReference type="ARBA" id="ARBA00022603"/>
    </source>
</evidence>
<dbReference type="Pfam" id="PF08100">
    <property type="entry name" value="Dimerisation"/>
    <property type="match status" value="1"/>
</dbReference>
<dbReference type="Gene3D" id="3.40.50.150">
    <property type="entry name" value="Vaccinia Virus protein VP39"/>
    <property type="match status" value="1"/>
</dbReference>
<dbReference type="InterPro" id="IPR012967">
    <property type="entry name" value="COMT_dimerisation"/>
</dbReference>
<keyword evidence="7" id="KW-1185">Reference proteome</keyword>
<protein>
    <submittedName>
        <fullName evidence="6">Methyltransferase</fullName>
    </submittedName>
</protein>
<dbReference type="Pfam" id="PF00891">
    <property type="entry name" value="Methyltransf_2"/>
    <property type="match status" value="1"/>
</dbReference>
<evidence type="ECO:0000313" key="7">
    <source>
        <dbReference type="Proteomes" id="UP001489897"/>
    </source>
</evidence>
<gene>
    <name evidence="6" type="ORF">VSR73_14500</name>
</gene>
<dbReference type="InterPro" id="IPR036390">
    <property type="entry name" value="WH_DNA-bd_sf"/>
</dbReference>
<dbReference type="PROSITE" id="PS51683">
    <property type="entry name" value="SAM_OMT_II"/>
    <property type="match status" value="1"/>
</dbReference>
<feature type="domain" description="O-methyltransferase C-terminal" evidence="4">
    <location>
        <begin position="122"/>
        <end position="331"/>
    </location>
</feature>
<dbReference type="InterPro" id="IPR036388">
    <property type="entry name" value="WH-like_DNA-bd_sf"/>
</dbReference>
<keyword evidence="2" id="KW-0808">Transferase</keyword>
<sequence length="349" mass="38599">METQLSTLTSETANASAASPQKLLQLAMGFWASKTLLSAVELDLFTVLGRGPRTATQLMDQMQLHPRSAHDFLDALVALGVLDRDDGLYRNTAEADAFLDRSRPGCIAGFLLMANNRLYPFWGSLTEALRTGLPQNEAKEGGNPFDAIYRDERGLREFLGAMSGVSMDLAKEIAQKFPWQNYRSVVDVGTAQGALVAEIARTHEHLAGIGFDLPAVAPVFNDYIAANALEDRIRFHPGDFFVDALPSADVMVMGHILHDWNLEQKRELLARSYQALPAGGCLIVYDAMIDDERRRNAFGLLMSLNMLVETPGGFDYTARQCREWMIEAGFREIRVEPLGGQNSMVIGVR</sequence>
<proteinExistence type="predicted"/>
<feature type="domain" description="O-methyltransferase dimerisation" evidence="5">
    <location>
        <begin position="24"/>
        <end position="100"/>
    </location>
</feature>
<dbReference type="GO" id="GO:0032259">
    <property type="term" value="P:methylation"/>
    <property type="evidence" value="ECO:0007669"/>
    <property type="project" value="UniProtKB-KW"/>
</dbReference>
<dbReference type="InterPro" id="IPR016461">
    <property type="entry name" value="COMT-like"/>
</dbReference>
<dbReference type="EMBL" id="JAYMRV010000004">
    <property type="protein sequence ID" value="MEM5422265.1"/>
    <property type="molecule type" value="Genomic_DNA"/>
</dbReference>
<dbReference type="SUPFAM" id="SSF46785">
    <property type="entry name" value="Winged helix' DNA-binding domain"/>
    <property type="match status" value="1"/>
</dbReference>
<evidence type="ECO:0000313" key="6">
    <source>
        <dbReference type="EMBL" id="MEM5422265.1"/>
    </source>
</evidence>
<evidence type="ECO:0000256" key="2">
    <source>
        <dbReference type="ARBA" id="ARBA00022679"/>
    </source>
</evidence>
<dbReference type="PIRSF" id="PIRSF005739">
    <property type="entry name" value="O-mtase"/>
    <property type="match status" value="1"/>
</dbReference>
<dbReference type="InterPro" id="IPR029063">
    <property type="entry name" value="SAM-dependent_MTases_sf"/>
</dbReference>